<dbReference type="Proteomes" id="UP000555564">
    <property type="component" value="Unassembled WGS sequence"/>
</dbReference>
<evidence type="ECO:0000259" key="7">
    <source>
        <dbReference type="Pfam" id="PF08240"/>
    </source>
</evidence>
<evidence type="ECO:0000256" key="2">
    <source>
        <dbReference type="ARBA" id="ARBA00008072"/>
    </source>
</evidence>
<evidence type="ECO:0000256" key="6">
    <source>
        <dbReference type="SAM" id="MobiDB-lite"/>
    </source>
</evidence>
<dbReference type="RefSeq" id="WP_184978298.1">
    <property type="nucleotide sequence ID" value="NZ_BAAALO010000060.1"/>
</dbReference>
<comment type="caution">
    <text evidence="8">The sequence shown here is derived from an EMBL/GenBank/DDBJ whole genome shotgun (WGS) entry which is preliminary data.</text>
</comment>
<dbReference type="GO" id="GO:0046872">
    <property type="term" value="F:metal ion binding"/>
    <property type="evidence" value="ECO:0007669"/>
    <property type="project" value="UniProtKB-KW"/>
</dbReference>
<evidence type="ECO:0000313" key="8">
    <source>
        <dbReference type="EMBL" id="MBB6471030.1"/>
    </source>
</evidence>
<dbReference type="GO" id="GO:0016491">
    <property type="term" value="F:oxidoreductase activity"/>
    <property type="evidence" value="ECO:0007669"/>
    <property type="project" value="UniProtKB-KW"/>
</dbReference>
<protein>
    <submittedName>
        <fullName evidence="8">Threonine dehydrogenase-like Zn-dependent dehydrogenase</fullName>
    </submittedName>
</protein>
<evidence type="ECO:0000256" key="3">
    <source>
        <dbReference type="ARBA" id="ARBA00022723"/>
    </source>
</evidence>
<evidence type="ECO:0000256" key="5">
    <source>
        <dbReference type="ARBA" id="ARBA00023002"/>
    </source>
</evidence>
<evidence type="ECO:0000313" key="9">
    <source>
        <dbReference type="Proteomes" id="UP000555564"/>
    </source>
</evidence>
<dbReference type="SUPFAM" id="SSF50129">
    <property type="entry name" value="GroES-like"/>
    <property type="match status" value="1"/>
</dbReference>
<keyword evidence="5" id="KW-0560">Oxidoreductase</keyword>
<dbReference type="InterPro" id="IPR011032">
    <property type="entry name" value="GroES-like_sf"/>
</dbReference>
<dbReference type="Gene3D" id="3.40.50.720">
    <property type="entry name" value="NAD(P)-binding Rossmann-like Domain"/>
    <property type="match status" value="1"/>
</dbReference>
<dbReference type="EMBL" id="JACHIU010000001">
    <property type="protein sequence ID" value="MBB6471030.1"/>
    <property type="molecule type" value="Genomic_DNA"/>
</dbReference>
<dbReference type="PANTHER" id="PTHR43350">
    <property type="entry name" value="NAD-DEPENDENT ALCOHOL DEHYDROGENASE"/>
    <property type="match status" value="1"/>
</dbReference>
<organism evidence="8 9">
    <name type="scientific">Sphaerisporangium rubeum</name>
    <dbReference type="NCBI Taxonomy" id="321317"/>
    <lineage>
        <taxon>Bacteria</taxon>
        <taxon>Bacillati</taxon>
        <taxon>Actinomycetota</taxon>
        <taxon>Actinomycetes</taxon>
        <taxon>Streptosporangiales</taxon>
        <taxon>Streptosporangiaceae</taxon>
        <taxon>Sphaerisporangium</taxon>
    </lineage>
</organism>
<keyword evidence="3" id="KW-0479">Metal-binding</keyword>
<gene>
    <name evidence="8" type="ORF">BJ992_000461</name>
</gene>
<dbReference type="InterPro" id="IPR013154">
    <property type="entry name" value="ADH-like_N"/>
</dbReference>
<feature type="domain" description="Alcohol dehydrogenase-like N-terminal" evidence="7">
    <location>
        <begin position="26"/>
        <end position="114"/>
    </location>
</feature>
<comment type="cofactor">
    <cofactor evidence="1">
        <name>Zn(2+)</name>
        <dbReference type="ChEBI" id="CHEBI:29105"/>
    </cofactor>
</comment>
<reference evidence="8 9" key="1">
    <citation type="submission" date="2020-08" db="EMBL/GenBank/DDBJ databases">
        <title>Sequencing the genomes of 1000 actinobacteria strains.</title>
        <authorList>
            <person name="Klenk H.-P."/>
        </authorList>
    </citation>
    <scope>NUCLEOTIDE SEQUENCE [LARGE SCALE GENOMIC DNA]</scope>
    <source>
        <strain evidence="8 9">DSM 44936</strain>
    </source>
</reference>
<feature type="region of interest" description="Disordered" evidence="6">
    <location>
        <begin position="1"/>
        <end position="24"/>
    </location>
</feature>
<dbReference type="Pfam" id="PF08240">
    <property type="entry name" value="ADH_N"/>
    <property type="match status" value="1"/>
</dbReference>
<comment type="similarity">
    <text evidence="2">Belongs to the zinc-containing alcohol dehydrogenase family.</text>
</comment>
<dbReference type="AlphaFoldDB" id="A0A7X0I9D3"/>
<dbReference type="Gene3D" id="3.90.180.10">
    <property type="entry name" value="Medium-chain alcohol dehydrogenases, catalytic domain"/>
    <property type="match status" value="1"/>
</dbReference>
<dbReference type="PANTHER" id="PTHR43350:SF19">
    <property type="entry name" value="D-GULOSIDE 3-DEHYDROGENASE"/>
    <property type="match status" value="1"/>
</dbReference>
<accession>A0A7X0I9D3</accession>
<proteinExistence type="inferred from homology"/>
<evidence type="ECO:0000256" key="4">
    <source>
        <dbReference type="ARBA" id="ARBA00022833"/>
    </source>
</evidence>
<keyword evidence="9" id="KW-1185">Reference proteome</keyword>
<name>A0A7X0I9D3_9ACTN</name>
<evidence type="ECO:0000256" key="1">
    <source>
        <dbReference type="ARBA" id="ARBA00001947"/>
    </source>
</evidence>
<sequence length="370" mass="38259">MTGTHRAIVRDGGSPYLAPRLTAEPGPGELSVAVEVAGLCGTDIQMLRGLRDDAAAVIGHEGTARVVRAGPGVDLAPGTTVVVNPTHPGDPSFLLGHTVDGLFQERVLIPASAVTGGLVLPLDEGRTPELALAALLEPLAVARYALEMLGRFAPATLLVVGDGTVGHLAVRAARHRLGRTRIAHVHHTAAGLAWSAGRAGRADVLLQAGDLERFRPEGGVMCVLLATPRDATVLMLEKVLALGADVVDLVGGVPAGAATPLLPGVDLAGVRAANCAGVPAEPEMTFAVTATGRRVVLCGHRGVANRHLAEAAAELTAAPWRYRDLVTHETGLTGAVAVMRTLAGSAGRTIEGRRLVKLAVRIGAERRERR</sequence>
<keyword evidence="4" id="KW-0862">Zinc</keyword>